<reference evidence="2" key="2">
    <citation type="submission" date="2019-02" db="EMBL/GenBank/DDBJ databases">
        <title>Opniocepnalus argus Var Kimnra genome.</title>
        <authorList>
            <person name="Zhou C."/>
            <person name="Xiao S."/>
        </authorList>
    </citation>
    <scope>NUCLEOTIDE SEQUENCE [LARGE SCALE GENOMIC DNA]</scope>
</reference>
<dbReference type="Proteomes" id="UP000503349">
    <property type="component" value="Chromosome 16"/>
</dbReference>
<sequence>MMSTRFQQTSLKIKEKQPKSIVTTLMTTTIKSSGTNKQRTNSCSSWDIIMLAVLI</sequence>
<name>A0A6G1QEN3_CHAAH</name>
<evidence type="ECO:0000313" key="1">
    <source>
        <dbReference type="EMBL" id="KAF3700859.1"/>
    </source>
</evidence>
<accession>A0A6G1QEN3</accession>
<dbReference type="AlphaFoldDB" id="A0A6G1QEN3"/>
<proteinExistence type="predicted"/>
<gene>
    <name evidence="1" type="ORF">EXN66_Car016547</name>
</gene>
<evidence type="ECO:0000313" key="2">
    <source>
        <dbReference type="Proteomes" id="UP000503349"/>
    </source>
</evidence>
<organism evidence="1 2">
    <name type="scientific">Channa argus</name>
    <name type="common">Northern snakehead</name>
    <name type="synonym">Ophicephalus argus</name>
    <dbReference type="NCBI Taxonomy" id="215402"/>
    <lineage>
        <taxon>Eukaryota</taxon>
        <taxon>Metazoa</taxon>
        <taxon>Chordata</taxon>
        <taxon>Craniata</taxon>
        <taxon>Vertebrata</taxon>
        <taxon>Euteleostomi</taxon>
        <taxon>Actinopterygii</taxon>
        <taxon>Neopterygii</taxon>
        <taxon>Teleostei</taxon>
        <taxon>Neoteleostei</taxon>
        <taxon>Acanthomorphata</taxon>
        <taxon>Anabantaria</taxon>
        <taxon>Anabantiformes</taxon>
        <taxon>Channoidei</taxon>
        <taxon>Channidae</taxon>
        <taxon>Channa</taxon>
    </lineage>
</organism>
<reference evidence="1 2" key="1">
    <citation type="submission" date="2019-02" db="EMBL/GenBank/DDBJ databases">
        <title>Opniocepnalus argus genome.</title>
        <authorList>
            <person name="Zhou C."/>
            <person name="Xiao S."/>
        </authorList>
    </citation>
    <scope>NUCLEOTIDE SEQUENCE [LARGE SCALE GENOMIC DNA]</scope>
    <source>
        <strain evidence="1">OARG1902GOOAL</strain>
        <tissue evidence="1">Muscle</tissue>
    </source>
</reference>
<dbReference type="EMBL" id="CM015727">
    <property type="protein sequence ID" value="KAF3700859.1"/>
    <property type="molecule type" value="Genomic_DNA"/>
</dbReference>
<protein>
    <submittedName>
        <fullName evidence="1">Uncharacterized protein</fullName>
    </submittedName>
</protein>
<keyword evidence="2" id="KW-1185">Reference proteome</keyword>